<sequence>MSVPTQDELRALIAEKSDLPITKVDEVLTGQGVSLVPVPPVSRSIDISRLQFSGTRTNTQWDGPFDETFEFPYGVTALITSENLRGKSSVLELVTWALRGKPRDLRSDVKPWFDRISLEYAINGISMAVVLTKSESGFVADVIRATDAATLRAYLAGEGNPAAVNIVGSGMSESQFANFQDETMMSLLGFDPITHFQKHNGSDQGAPRTNTWPAYYGGIHLPRNSDLLFGDTVFAGLPARILQMYCNVPLMGTYIRLNTLVRVQRQDEANIVRRATEDAAARTSNRASIQAELDALDTKFNALPSASGRPFAVVANELREAERDLDTANAESRDAGRTFDEAKAARQEEVLRASRSRETELAELLFQGLNPAHCPRCEQKFEAKRTQRELSDHECAVCTKEIPTGAHHEDDSTDDNEDAANSLEALAAAEEAAQESSVFASAAAKKVHDRVTALAAELTTASQADEFNDRFRIQLEQSRLAGRLESFPEGKSTTESSETIRVLEATLDILKDVTTEEASELFIELDSEILAIGRKLGIDNLDSVKLNRNGGMSVVTAGVEDSFKNLSGGERVRLRVAVIAALLRIGHRSGVGSHPGLILLDSPGDELTADAETTLLTELDSLKSELPTLQVLVASDDPSAVQGHLAADQIYASLDGGPLW</sequence>
<comment type="caution">
    <text evidence="2">The sequence shown here is derived from an EMBL/GenBank/DDBJ whole genome shotgun (WGS) entry which is preliminary data.</text>
</comment>
<gene>
    <name evidence="2" type="ORF">HD598_001133</name>
</gene>
<evidence type="ECO:0000313" key="2">
    <source>
        <dbReference type="EMBL" id="MBB5512446.1"/>
    </source>
</evidence>
<name>A0A7W8TVT2_9MICC</name>
<dbReference type="Gene3D" id="3.40.50.300">
    <property type="entry name" value="P-loop containing nucleotide triphosphate hydrolases"/>
    <property type="match status" value="1"/>
</dbReference>
<evidence type="ECO:0000256" key="1">
    <source>
        <dbReference type="SAM" id="Coils"/>
    </source>
</evidence>
<dbReference type="AlphaFoldDB" id="A0A7W8TVT2"/>
<dbReference type="RefSeq" id="WP_183664413.1">
    <property type="nucleotide sequence ID" value="NZ_BAAARH010000010.1"/>
</dbReference>
<evidence type="ECO:0000313" key="3">
    <source>
        <dbReference type="Proteomes" id="UP000580797"/>
    </source>
</evidence>
<dbReference type="InterPro" id="IPR027417">
    <property type="entry name" value="P-loop_NTPase"/>
</dbReference>
<organism evidence="2 3">
    <name type="scientific">Neomicrococcus aestuarii</name>
    <dbReference type="NCBI Taxonomy" id="556325"/>
    <lineage>
        <taxon>Bacteria</taxon>
        <taxon>Bacillati</taxon>
        <taxon>Actinomycetota</taxon>
        <taxon>Actinomycetes</taxon>
        <taxon>Micrococcales</taxon>
        <taxon>Micrococcaceae</taxon>
        <taxon>Neomicrococcus</taxon>
    </lineage>
</organism>
<reference evidence="2 3" key="1">
    <citation type="submission" date="2020-08" db="EMBL/GenBank/DDBJ databases">
        <title>Sequencing the genomes of 1000 actinobacteria strains.</title>
        <authorList>
            <person name="Klenk H.-P."/>
        </authorList>
    </citation>
    <scope>NUCLEOTIDE SEQUENCE [LARGE SCALE GENOMIC DNA]</scope>
    <source>
        <strain evidence="2 3">DSM 105783</strain>
    </source>
</reference>
<proteinExistence type="predicted"/>
<keyword evidence="1" id="KW-0175">Coiled coil</keyword>
<accession>A0A7W8TVT2</accession>
<dbReference type="Proteomes" id="UP000580797">
    <property type="component" value="Unassembled WGS sequence"/>
</dbReference>
<protein>
    <submittedName>
        <fullName evidence="2">Uncharacterized protein</fullName>
    </submittedName>
</protein>
<dbReference type="EMBL" id="JACHDR010000001">
    <property type="protein sequence ID" value="MBB5512446.1"/>
    <property type="molecule type" value="Genomic_DNA"/>
</dbReference>
<dbReference type="SUPFAM" id="SSF52540">
    <property type="entry name" value="P-loop containing nucleoside triphosphate hydrolases"/>
    <property type="match status" value="1"/>
</dbReference>
<feature type="coiled-coil region" evidence="1">
    <location>
        <begin position="311"/>
        <end position="338"/>
    </location>
</feature>